<dbReference type="RefSeq" id="WP_132495968.1">
    <property type="nucleotide sequence ID" value="NZ_SMAS01000003.1"/>
</dbReference>
<evidence type="ECO:0000256" key="2">
    <source>
        <dbReference type="ARBA" id="ARBA00023315"/>
    </source>
</evidence>
<keyword evidence="1 4" id="KW-0808">Transferase</keyword>
<proteinExistence type="predicted"/>
<reference evidence="4 5" key="1">
    <citation type="submission" date="2019-03" db="EMBL/GenBank/DDBJ databases">
        <title>Genomic analyses of the natural microbiome of Caenorhabditis elegans.</title>
        <authorList>
            <person name="Samuel B."/>
        </authorList>
    </citation>
    <scope>NUCLEOTIDE SEQUENCE [LARGE SCALE GENOMIC DNA]</scope>
    <source>
        <strain evidence="4 5">JUb102</strain>
    </source>
</reference>
<dbReference type="PANTHER" id="PTHR43877">
    <property type="entry name" value="AMINOALKYLPHOSPHONATE N-ACETYLTRANSFERASE-RELATED-RELATED"/>
    <property type="match status" value="1"/>
</dbReference>
<dbReference type="Proteomes" id="UP000295055">
    <property type="component" value="Unassembled WGS sequence"/>
</dbReference>
<dbReference type="SUPFAM" id="SSF55729">
    <property type="entry name" value="Acyl-CoA N-acyltransferases (Nat)"/>
    <property type="match status" value="1"/>
</dbReference>
<organism evidence="4 5">
    <name type="scientific">Providencia alcalifaciens</name>
    <dbReference type="NCBI Taxonomy" id="126385"/>
    <lineage>
        <taxon>Bacteria</taxon>
        <taxon>Pseudomonadati</taxon>
        <taxon>Pseudomonadota</taxon>
        <taxon>Gammaproteobacteria</taxon>
        <taxon>Enterobacterales</taxon>
        <taxon>Morganellaceae</taxon>
        <taxon>Providencia</taxon>
    </lineage>
</organism>
<evidence type="ECO:0000313" key="4">
    <source>
        <dbReference type="EMBL" id="TCT35738.1"/>
    </source>
</evidence>
<dbReference type="AlphaFoldDB" id="A0A4V2V3W1"/>
<dbReference type="CDD" id="cd04301">
    <property type="entry name" value="NAT_SF"/>
    <property type="match status" value="1"/>
</dbReference>
<comment type="caution">
    <text evidence="4">The sequence shown here is derived from an EMBL/GenBank/DDBJ whole genome shotgun (WGS) entry which is preliminary data.</text>
</comment>
<dbReference type="EMBL" id="SMAS01000003">
    <property type="protein sequence ID" value="TCT35738.1"/>
    <property type="molecule type" value="Genomic_DNA"/>
</dbReference>
<dbReference type="Gene3D" id="3.40.630.30">
    <property type="match status" value="1"/>
</dbReference>
<dbReference type="GO" id="GO:0016747">
    <property type="term" value="F:acyltransferase activity, transferring groups other than amino-acyl groups"/>
    <property type="evidence" value="ECO:0007669"/>
    <property type="project" value="InterPro"/>
</dbReference>
<accession>A0A4V2V3W1</accession>
<evidence type="ECO:0000313" key="5">
    <source>
        <dbReference type="Proteomes" id="UP000295055"/>
    </source>
</evidence>
<sequence length="296" mass="33277">MNIRNFYATDANDISALFRDVYADRYVYPELYIPAMITQRNKQRIWCSAVAIKNNKIIGHAALKRDASVTTNAELAMIVTHPAARHRGVAFQLGMHLYKEARRQQLTTLTIKMVCSHLGSQLLAKNLGFHTTALLRDYVGSPFESGSFESVVVGVQTLQPKPVPTLSSMKTQPNTLALLSAPFGNKPPFAMPNLHIFPIEVFDSGERINVTLHQITGGVVNELAHLPYGRRIYIQTPINVMLAKYLPFFYQVGYRDAGLILDSHGEWVWLFQRGFKPQHLHLSCPIAQKLQEAAMC</sequence>
<gene>
    <name evidence="4" type="ORF">EC835_103192</name>
</gene>
<dbReference type="InterPro" id="IPR000182">
    <property type="entry name" value="GNAT_dom"/>
</dbReference>
<keyword evidence="2" id="KW-0012">Acyltransferase</keyword>
<feature type="domain" description="N-acetyltransferase" evidence="3">
    <location>
        <begin position="1"/>
        <end position="159"/>
    </location>
</feature>
<dbReference type="OrthoDB" id="7350013at2"/>
<name>A0A4V2V3W1_9GAMM</name>
<protein>
    <submittedName>
        <fullName evidence="4">Acetyltransferase (GNAT) family protein</fullName>
    </submittedName>
</protein>
<dbReference type="InterPro" id="IPR016181">
    <property type="entry name" value="Acyl_CoA_acyltransferase"/>
</dbReference>
<evidence type="ECO:0000259" key="3">
    <source>
        <dbReference type="PROSITE" id="PS51186"/>
    </source>
</evidence>
<dbReference type="PROSITE" id="PS51186">
    <property type="entry name" value="GNAT"/>
    <property type="match status" value="1"/>
</dbReference>
<evidence type="ECO:0000256" key="1">
    <source>
        <dbReference type="ARBA" id="ARBA00022679"/>
    </source>
</evidence>
<dbReference type="Pfam" id="PF00583">
    <property type="entry name" value="Acetyltransf_1"/>
    <property type="match status" value="1"/>
</dbReference>
<dbReference type="InterPro" id="IPR050832">
    <property type="entry name" value="Bact_Acetyltransf"/>
</dbReference>